<evidence type="ECO:0000313" key="2">
    <source>
        <dbReference type="EMBL" id="KAH8024941.1"/>
    </source>
</evidence>
<feature type="region of interest" description="Disordered" evidence="1">
    <location>
        <begin position="166"/>
        <end position="185"/>
    </location>
</feature>
<gene>
    <name evidence="2" type="ORF">HPB51_002355</name>
</gene>
<name>A0A9J6DRW3_RHIMP</name>
<comment type="caution">
    <text evidence="2">The sequence shown here is derived from an EMBL/GenBank/DDBJ whole genome shotgun (WGS) entry which is preliminary data.</text>
</comment>
<dbReference type="EMBL" id="JABSTU010000007">
    <property type="protein sequence ID" value="KAH8024941.1"/>
    <property type="molecule type" value="Genomic_DNA"/>
</dbReference>
<proteinExistence type="predicted"/>
<reference evidence="2" key="2">
    <citation type="submission" date="2021-09" db="EMBL/GenBank/DDBJ databases">
        <authorList>
            <person name="Jia N."/>
            <person name="Wang J."/>
            <person name="Shi W."/>
            <person name="Du L."/>
            <person name="Sun Y."/>
            <person name="Zhan W."/>
            <person name="Jiang J."/>
            <person name="Wang Q."/>
            <person name="Zhang B."/>
            <person name="Ji P."/>
            <person name="Sakyi L.B."/>
            <person name="Cui X."/>
            <person name="Yuan T."/>
            <person name="Jiang B."/>
            <person name="Yang W."/>
            <person name="Lam T.T.-Y."/>
            <person name="Chang Q."/>
            <person name="Ding S."/>
            <person name="Wang X."/>
            <person name="Zhu J."/>
            <person name="Ruan X."/>
            <person name="Zhao L."/>
            <person name="Wei J."/>
            <person name="Que T."/>
            <person name="Du C."/>
            <person name="Cheng J."/>
            <person name="Dai P."/>
            <person name="Han X."/>
            <person name="Huang E."/>
            <person name="Gao Y."/>
            <person name="Liu J."/>
            <person name="Shao H."/>
            <person name="Ye R."/>
            <person name="Li L."/>
            <person name="Wei W."/>
            <person name="Wang X."/>
            <person name="Wang C."/>
            <person name="Huo Q."/>
            <person name="Li W."/>
            <person name="Guo W."/>
            <person name="Chen H."/>
            <person name="Chen S."/>
            <person name="Zhou L."/>
            <person name="Zhou L."/>
            <person name="Ni X."/>
            <person name="Tian J."/>
            <person name="Zhou Y."/>
            <person name="Sheng Y."/>
            <person name="Liu T."/>
            <person name="Pan Y."/>
            <person name="Xia L."/>
            <person name="Li J."/>
            <person name="Zhao F."/>
            <person name="Cao W."/>
        </authorList>
    </citation>
    <scope>NUCLEOTIDE SEQUENCE</scope>
    <source>
        <strain evidence="2">Rmic-2018</strain>
        <tissue evidence="2">Larvae</tissue>
    </source>
</reference>
<feature type="region of interest" description="Disordered" evidence="1">
    <location>
        <begin position="1"/>
        <end position="37"/>
    </location>
</feature>
<reference evidence="2" key="1">
    <citation type="journal article" date="2020" name="Cell">
        <title>Large-Scale Comparative Analyses of Tick Genomes Elucidate Their Genetic Diversity and Vector Capacities.</title>
        <authorList>
            <consortium name="Tick Genome and Microbiome Consortium (TIGMIC)"/>
            <person name="Jia N."/>
            <person name="Wang J."/>
            <person name="Shi W."/>
            <person name="Du L."/>
            <person name="Sun Y."/>
            <person name="Zhan W."/>
            <person name="Jiang J.F."/>
            <person name="Wang Q."/>
            <person name="Zhang B."/>
            <person name="Ji P."/>
            <person name="Bell-Sakyi L."/>
            <person name="Cui X.M."/>
            <person name="Yuan T.T."/>
            <person name="Jiang B.G."/>
            <person name="Yang W.F."/>
            <person name="Lam T.T."/>
            <person name="Chang Q.C."/>
            <person name="Ding S.J."/>
            <person name="Wang X.J."/>
            <person name="Zhu J.G."/>
            <person name="Ruan X.D."/>
            <person name="Zhao L."/>
            <person name="Wei J.T."/>
            <person name="Ye R.Z."/>
            <person name="Que T.C."/>
            <person name="Du C.H."/>
            <person name="Zhou Y.H."/>
            <person name="Cheng J.X."/>
            <person name="Dai P.F."/>
            <person name="Guo W.B."/>
            <person name="Han X.H."/>
            <person name="Huang E.J."/>
            <person name="Li L.F."/>
            <person name="Wei W."/>
            <person name="Gao Y.C."/>
            <person name="Liu J.Z."/>
            <person name="Shao H.Z."/>
            <person name="Wang X."/>
            <person name="Wang C.C."/>
            <person name="Yang T.C."/>
            <person name="Huo Q.B."/>
            <person name="Li W."/>
            <person name="Chen H.Y."/>
            <person name="Chen S.E."/>
            <person name="Zhou L.G."/>
            <person name="Ni X.B."/>
            <person name="Tian J.H."/>
            <person name="Sheng Y."/>
            <person name="Liu T."/>
            <person name="Pan Y.S."/>
            <person name="Xia L.Y."/>
            <person name="Li J."/>
            <person name="Zhao F."/>
            <person name="Cao W.C."/>
        </authorList>
    </citation>
    <scope>NUCLEOTIDE SEQUENCE</scope>
    <source>
        <strain evidence="2">Rmic-2018</strain>
    </source>
</reference>
<organism evidence="2 3">
    <name type="scientific">Rhipicephalus microplus</name>
    <name type="common">Cattle tick</name>
    <name type="synonym">Boophilus microplus</name>
    <dbReference type="NCBI Taxonomy" id="6941"/>
    <lineage>
        <taxon>Eukaryota</taxon>
        <taxon>Metazoa</taxon>
        <taxon>Ecdysozoa</taxon>
        <taxon>Arthropoda</taxon>
        <taxon>Chelicerata</taxon>
        <taxon>Arachnida</taxon>
        <taxon>Acari</taxon>
        <taxon>Parasitiformes</taxon>
        <taxon>Ixodida</taxon>
        <taxon>Ixodoidea</taxon>
        <taxon>Ixodidae</taxon>
        <taxon>Rhipicephalinae</taxon>
        <taxon>Rhipicephalus</taxon>
        <taxon>Boophilus</taxon>
    </lineage>
</organism>
<accession>A0A9J6DRW3</accession>
<evidence type="ECO:0000313" key="3">
    <source>
        <dbReference type="Proteomes" id="UP000821866"/>
    </source>
</evidence>
<dbReference type="AlphaFoldDB" id="A0A9J6DRW3"/>
<dbReference type="Proteomes" id="UP000821866">
    <property type="component" value="Unassembled WGS sequence"/>
</dbReference>
<evidence type="ECO:0000256" key="1">
    <source>
        <dbReference type="SAM" id="MobiDB-lite"/>
    </source>
</evidence>
<sequence length="498" mass="53926">MNRYASKVRSGAAVNNDIRPAKRPRLNEADSSDDDFPDADLTVEEFDLCLTQATGASKPTNTTTDTGNVSNGLPCVAIKDLSYSLDGQVQLLQRKVASLGKELHDTRLGKLDELKAQADAFAKERHNLKAQIEFKDGELRSCAIRQATLEEKLREKGIETRLKQTVEQATSTGDAPFSSTSKNGSVATKAPERIFTFSKGSNRSAWLSSQYGVHAFQSTASDHNGQAHLDVLRDYASKRTSGDVAQVVPNAVILSLRGLSGCIHETLICASSADSSVAERVALSAEKYDEGFVFDVLADLCMVEDSALLAAVVGLLNAFALSSEGACSAILKRPGMLTHLLQRFGEETVTIPILRLLSSLANVDDSLAPFCCSSATVSRCMWKCLCKPFEQHVAVPLLNEGLHFAHQASCTAQSLCPCFAWFVTKISQNIRALQLSSASMRSSNALLSRICAIAQSQPQHRQQACRLLTPGKHSSKLVQVWPFVDEDTANQSPSSDQD</sequence>
<keyword evidence="3" id="KW-1185">Reference proteome</keyword>
<protein>
    <submittedName>
        <fullName evidence="2">Uncharacterized protein</fullName>
    </submittedName>
</protein>